<dbReference type="EMBL" id="JAWDJX010000015">
    <property type="protein sequence ID" value="KAK3053579.1"/>
    <property type="molecule type" value="Genomic_DNA"/>
</dbReference>
<protein>
    <submittedName>
        <fullName evidence="2">Uncharacterized protein</fullName>
    </submittedName>
</protein>
<gene>
    <name evidence="2" type="ORF">LTR09_005323</name>
</gene>
<comment type="caution">
    <text evidence="2">The sequence shown here is derived from an EMBL/GenBank/DDBJ whole genome shotgun (WGS) entry which is preliminary data.</text>
</comment>
<feature type="compositionally biased region" description="Acidic residues" evidence="1">
    <location>
        <begin position="185"/>
        <end position="206"/>
    </location>
</feature>
<sequence>MFHAITAAPDDHPIQGPAVQPGDLEAYRQAQAAAHAEVIAFMADAEKRKLAQAQITILFDAAATISEFGVSQAVYDKSQEQRDVKQQKNDAPACDLHVIPLRSRTEDLVRVMQSNKLVTKDVLHGYKLKELAMNPRHSLTKKVNSFKTNYTRQKKVDKQKVLLEAQEDGEETTKPKSKKRMSSAVEEDAVEAETEDTQDMYSDEGADSGCEMAPPPLAKKTRMSSMCSGELEDGGARQAE</sequence>
<feature type="region of interest" description="Disordered" evidence="1">
    <location>
        <begin position="161"/>
        <end position="240"/>
    </location>
</feature>
<evidence type="ECO:0000256" key="1">
    <source>
        <dbReference type="SAM" id="MobiDB-lite"/>
    </source>
</evidence>
<proteinExistence type="predicted"/>
<organism evidence="2 3">
    <name type="scientific">Extremus antarcticus</name>
    <dbReference type="NCBI Taxonomy" id="702011"/>
    <lineage>
        <taxon>Eukaryota</taxon>
        <taxon>Fungi</taxon>
        <taxon>Dikarya</taxon>
        <taxon>Ascomycota</taxon>
        <taxon>Pezizomycotina</taxon>
        <taxon>Dothideomycetes</taxon>
        <taxon>Dothideomycetidae</taxon>
        <taxon>Mycosphaerellales</taxon>
        <taxon>Extremaceae</taxon>
        <taxon>Extremus</taxon>
    </lineage>
</organism>
<evidence type="ECO:0000313" key="2">
    <source>
        <dbReference type="EMBL" id="KAK3053579.1"/>
    </source>
</evidence>
<dbReference type="AlphaFoldDB" id="A0AAJ0DGD6"/>
<name>A0AAJ0DGD6_9PEZI</name>
<accession>A0AAJ0DGD6</accession>
<keyword evidence="3" id="KW-1185">Reference proteome</keyword>
<dbReference type="Proteomes" id="UP001271007">
    <property type="component" value="Unassembled WGS sequence"/>
</dbReference>
<reference evidence="2" key="1">
    <citation type="submission" date="2023-04" db="EMBL/GenBank/DDBJ databases">
        <title>Black Yeasts Isolated from many extreme environments.</title>
        <authorList>
            <person name="Coleine C."/>
            <person name="Stajich J.E."/>
            <person name="Selbmann L."/>
        </authorList>
    </citation>
    <scope>NUCLEOTIDE SEQUENCE</scope>
    <source>
        <strain evidence="2">CCFEE 5312</strain>
    </source>
</reference>
<evidence type="ECO:0000313" key="3">
    <source>
        <dbReference type="Proteomes" id="UP001271007"/>
    </source>
</evidence>